<evidence type="ECO:0000256" key="3">
    <source>
        <dbReference type="ARBA" id="ARBA00022617"/>
    </source>
</evidence>
<keyword evidence="5" id="KW-0560">Oxidoreductase</keyword>
<dbReference type="Pfam" id="PF01328">
    <property type="entry name" value="Peroxidase_2"/>
    <property type="match status" value="1"/>
</dbReference>
<keyword evidence="6" id="KW-0408">Iron</keyword>
<evidence type="ECO:0000256" key="1">
    <source>
        <dbReference type="ARBA" id="ARBA00001970"/>
    </source>
</evidence>
<comment type="cofactor">
    <cofactor evidence="1">
        <name>heme b</name>
        <dbReference type="ChEBI" id="CHEBI:60344"/>
    </cofactor>
</comment>
<dbReference type="PANTHER" id="PTHR33577:SF9">
    <property type="entry name" value="PEROXIDASE STCC"/>
    <property type="match status" value="1"/>
</dbReference>
<evidence type="ECO:0000259" key="9">
    <source>
        <dbReference type="PROSITE" id="PS51405"/>
    </source>
</evidence>
<evidence type="ECO:0000256" key="8">
    <source>
        <dbReference type="SAM" id="SignalP"/>
    </source>
</evidence>
<evidence type="ECO:0000256" key="6">
    <source>
        <dbReference type="ARBA" id="ARBA00023004"/>
    </source>
</evidence>
<accession>A0A2S6CC00</accession>
<dbReference type="EMBL" id="PNEN01000499">
    <property type="protein sequence ID" value="PPJ57255.1"/>
    <property type="molecule type" value="Genomic_DNA"/>
</dbReference>
<dbReference type="InterPro" id="IPR000028">
    <property type="entry name" value="Chloroperoxidase"/>
</dbReference>
<feature type="signal peptide" evidence="8">
    <location>
        <begin position="1"/>
        <end position="17"/>
    </location>
</feature>
<dbReference type="PANTHER" id="PTHR33577">
    <property type="entry name" value="STERIGMATOCYSTIN BIOSYNTHESIS PEROXIDASE STCC-RELATED"/>
    <property type="match status" value="1"/>
</dbReference>
<organism evidence="10 11">
    <name type="scientific">Cercospora berteroae</name>
    <dbReference type="NCBI Taxonomy" id="357750"/>
    <lineage>
        <taxon>Eukaryota</taxon>
        <taxon>Fungi</taxon>
        <taxon>Dikarya</taxon>
        <taxon>Ascomycota</taxon>
        <taxon>Pezizomycotina</taxon>
        <taxon>Dothideomycetes</taxon>
        <taxon>Dothideomycetidae</taxon>
        <taxon>Mycosphaerellales</taxon>
        <taxon>Mycosphaerellaceae</taxon>
        <taxon>Cercospora</taxon>
    </lineage>
</organism>
<evidence type="ECO:0000256" key="4">
    <source>
        <dbReference type="ARBA" id="ARBA00022723"/>
    </source>
</evidence>
<comment type="caution">
    <text evidence="10">The sequence shown here is derived from an EMBL/GenBank/DDBJ whole genome shotgun (WGS) entry which is preliminary data.</text>
</comment>
<reference evidence="11" key="1">
    <citation type="journal article" date="2017" name="bioRxiv">
        <title>Conservation of a gene cluster reveals novel cercosporin biosynthetic mechanisms and extends production to the genus Colletotrichum.</title>
        <authorList>
            <person name="de Jonge R."/>
            <person name="Ebert M.K."/>
            <person name="Huitt-Roehl C.R."/>
            <person name="Pal P."/>
            <person name="Suttle J.C."/>
            <person name="Spanner R.E."/>
            <person name="Neubauer J.D."/>
            <person name="Jurick W.M.II."/>
            <person name="Stott K.A."/>
            <person name="Secor G.A."/>
            <person name="Thomma B.P.H.J."/>
            <person name="Van de Peer Y."/>
            <person name="Townsend C.A."/>
            <person name="Bolton M.D."/>
        </authorList>
    </citation>
    <scope>NUCLEOTIDE SEQUENCE [LARGE SCALE GENOMIC DNA]</scope>
    <source>
        <strain evidence="11">CBS538.71</strain>
    </source>
</reference>
<name>A0A2S6CC00_9PEZI</name>
<evidence type="ECO:0000313" key="10">
    <source>
        <dbReference type="EMBL" id="PPJ57255.1"/>
    </source>
</evidence>
<dbReference type="Proteomes" id="UP000237631">
    <property type="component" value="Unassembled WGS sequence"/>
</dbReference>
<keyword evidence="2" id="KW-0575">Peroxidase</keyword>
<keyword evidence="8" id="KW-0732">Signal</keyword>
<evidence type="ECO:0000256" key="7">
    <source>
        <dbReference type="ARBA" id="ARBA00025795"/>
    </source>
</evidence>
<dbReference type="STRING" id="357750.A0A2S6CC00"/>
<keyword evidence="3" id="KW-0349">Heme</keyword>
<protein>
    <recommendedName>
        <fullName evidence="9">Heme haloperoxidase family profile domain-containing protein</fullName>
    </recommendedName>
</protein>
<keyword evidence="11" id="KW-1185">Reference proteome</keyword>
<proteinExistence type="inferred from homology"/>
<dbReference type="OrthoDB" id="407298at2759"/>
<dbReference type="InterPro" id="IPR036851">
    <property type="entry name" value="Chloroperoxidase-like_sf"/>
</dbReference>
<dbReference type="AlphaFoldDB" id="A0A2S6CC00"/>
<feature type="chain" id="PRO_5015784985" description="Heme haloperoxidase family profile domain-containing protein" evidence="8">
    <location>
        <begin position="18"/>
        <end position="298"/>
    </location>
</feature>
<feature type="domain" description="Heme haloperoxidase family profile" evidence="9">
    <location>
        <begin position="34"/>
        <end position="247"/>
    </location>
</feature>
<sequence>MVPIITVGALFAAGASAQLNIPALLNGAKPAPANDPRFTNWRRPGPNDVRSPCPGLNSLANHGFLHRDGRNMTIPHLVQGLAAGLNVGPDFSIAIGGVGLFSSPNPFGGSFDLNDLDQHNFPIEHDASLSRQDDFFGNDHDFNNDIWQQTLSFYQGSRTTNLLGAAKAIAGRTEDSERRNPEFTYGAREFLLRYGETGLYLQTMGGDDLTGVTRLDWVRSLFEQERLPYNLGWRPRAEPITLASLGLMINNLVAVSPSKGTEFGNITADSYKNIFQVIAGGSNVLNNITDGLAAAVGL</sequence>
<comment type="similarity">
    <text evidence="7">Belongs to the chloroperoxidase family.</text>
</comment>
<evidence type="ECO:0000256" key="2">
    <source>
        <dbReference type="ARBA" id="ARBA00022559"/>
    </source>
</evidence>
<keyword evidence="4" id="KW-0479">Metal-binding</keyword>
<dbReference type="GO" id="GO:0046872">
    <property type="term" value="F:metal ion binding"/>
    <property type="evidence" value="ECO:0007669"/>
    <property type="project" value="UniProtKB-KW"/>
</dbReference>
<dbReference type="SUPFAM" id="SSF47571">
    <property type="entry name" value="Cloroperoxidase"/>
    <property type="match status" value="1"/>
</dbReference>
<evidence type="ECO:0000256" key="5">
    <source>
        <dbReference type="ARBA" id="ARBA00023002"/>
    </source>
</evidence>
<dbReference type="GO" id="GO:0004601">
    <property type="term" value="F:peroxidase activity"/>
    <property type="evidence" value="ECO:0007669"/>
    <property type="project" value="UniProtKB-KW"/>
</dbReference>
<dbReference type="PROSITE" id="PS51405">
    <property type="entry name" value="HEME_HALOPEROXIDASE"/>
    <property type="match status" value="1"/>
</dbReference>
<gene>
    <name evidence="10" type="ORF">CBER1_02825</name>
</gene>
<dbReference type="Gene3D" id="1.10.489.10">
    <property type="entry name" value="Chloroperoxidase-like"/>
    <property type="match status" value="1"/>
</dbReference>
<evidence type="ECO:0000313" key="11">
    <source>
        <dbReference type="Proteomes" id="UP000237631"/>
    </source>
</evidence>